<dbReference type="EMBL" id="CP137306">
    <property type="protein sequence ID" value="WQF77518.1"/>
    <property type="molecule type" value="Genomic_DNA"/>
</dbReference>
<feature type="region of interest" description="Disordered" evidence="1">
    <location>
        <begin position="34"/>
        <end position="57"/>
    </location>
</feature>
<evidence type="ECO:0008006" key="4">
    <source>
        <dbReference type="Google" id="ProtNLM"/>
    </source>
</evidence>
<dbReference type="AlphaFoldDB" id="A0AAX4I3G1"/>
<evidence type="ECO:0000256" key="1">
    <source>
        <dbReference type="SAM" id="MobiDB-lite"/>
    </source>
</evidence>
<dbReference type="PANTHER" id="PTHR38166:SF1">
    <property type="entry name" value="C2H2-TYPE DOMAIN-CONTAINING PROTEIN"/>
    <property type="match status" value="1"/>
</dbReference>
<accession>A0AAX4I3G1</accession>
<dbReference type="KEGG" id="cdet:87939035"/>
<reference evidence="3" key="1">
    <citation type="journal article" date="2023" name="bioRxiv">
        <title>Complete genome of the Medicago anthracnose fungus, Colletotrichum destructivum, reveals a mini-chromosome-like region within a core chromosome.</title>
        <authorList>
            <person name="Lapalu N."/>
            <person name="Simon A."/>
            <person name="Lu A."/>
            <person name="Plaumann P.-L."/>
            <person name="Amselem J."/>
            <person name="Pigne S."/>
            <person name="Auger A."/>
            <person name="Koch C."/>
            <person name="Dallery J.-F."/>
            <person name="O'Connell R.J."/>
        </authorList>
    </citation>
    <scope>NUCLEOTIDE SEQUENCE [LARGE SCALE GENOMIC DNA]</scope>
    <source>
        <strain evidence="3">CBS 520.97</strain>
    </source>
</reference>
<dbReference type="PANTHER" id="PTHR38166">
    <property type="entry name" value="C2H2-TYPE DOMAIN-CONTAINING PROTEIN-RELATED"/>
    <property type="match status" value="1"/>
</dbReference>
<name>A0AAX4I3G1_9PEZI</name>
<proteinExistence type="predicted"/>
<protein>
    <recommendedName>
        <fullName evidence="4">C2H2-type domain-containing protein</fullName>
    </recommendedName>
</protein>
<feature type="region of interest" description="Disordered" evidence="1">
    <location>
        <begin position="448"/>
        <end position="512"/>
    </location>
</feature>
<evidence type="ECO:0000313" key="2">
    <source>
        <dbReference type="EMBL" id="WQF77518.1"/>
    </source>
</evidence>
<dbReference type="Proteomes" id="UP001322277">
    <property type="component" value="Chromosome 2"/>
</dbReference>
<feature type="compositionally biased region" description="Basic and acidic residues" evidence="1">
    <location>
        <begin position="35"/>
        <end position="51"/>
    </location>
</feature>
<dbReference type="GeneID" id="87939035"/>
<organism evidence="2 3">
    <name type="scientific">Colletotrichum destructivum</name>
    <dbReference type="NCBI Taxonomy" id="34406"/>
    <lineage>
        <taxon>Eukaryota</taxon>
        <taxon>Fungi</taxon>
        <taxon>Dikarya</taxon>
        <taxon>Ascomycota</taxon>
        <taxon>Pezizomycotina</taxon>
        <taxon>Sordariomycetes</taxon>
        <taxon>Hypocreomycetidae</taxon>
        <taxon>Glomerellales</taxon>
        <taxon>Glomerellaceae</taxon>
        <taxon>Colletotrichum</taxon>
        <taxon>Colletotrichum destructivum species complex</taxon>
    </lineage>
</organism>
<keyword evidence="3" id="KW-1185">Reference proteome</keyword>
<evidence type="ECO:0000313" key="3">
    <source>
        <dbReference type="Proteomes" id="UP001322277"/>
    </source>
</evidence>
<dbReference type="RefSeq" id="XP_062774742.1">
    <property type="nucleotide sequence ID" value="XM_062918691.1"/>
</dbReference>
<gene>
    <name evidence="2" type="ORF">CDEST_02532</name>
</gene>
<sequence length="595" mass="67106">MLAFLGSLLDVFSQRRISVLIKIWMHSRKMSTEPPRWKRELTATPREDNRRSLSLPSNVANSTSHVASLDPRLCFSISNLANAPNWPSDSYTSASGRPNGIASSGNAFALNGTLFNGKPQQCRESNLIESKAALRMTAMPSVLDMSSSPGWKQSPDSIQETEVFHWKLLDQYDYPLSEFGSRAATPFGNISPKLNHCLTTSSPGLEGNPINAADSAEHQRRLQISSNSKRTMDIAVPIDEGPIKRPRCSVQLPDSAMRSDESSDDENATVKRYRLLACPFFRYNAGRHTSCLNLKMRRIRDVKQHLKRRHSEPQYYCTTCYKVFTTESKWFQHVSDQSFVPCFPTDGRPDFVTARESQLLCAKASRNATLEDQWYSVWDKIFIGRQRPSHPFMRTVVEEVTSMMREFWQNEGDQIVKKFTESLHMQDGDEVRLKNVMLNMMEESHNVFGNRFRPSTPVEGSVGGPDNEQLSNPHHLSSGPPRGEDNDDKVFSASNPEQKDLNGLLHQPCSRPVSDVDENQVWEGIPAEFDAMADIGPNVNDAGFTDMYEGAENAIIDPMEKSEWSSIDYSNQSLFQCPNMLETSFQEVQIGSLPI</sequence>